<dbReference type="Gene3D" id="3.40.50.2300">
    <property type="match status" value="1"/>
</dbReference>
<evidence type="ECO:0000256" key="2">
    <source>
        <dbReference type="ARBA" id="ARBA00023125"/>
    </source>
</evidence>
<dbReference type="RefSeq" id="WP_108131263.1">
    <property type="nucleotide sequence ID" value="NZ_CP098827.1"/>
</dbReference>
<dbReference type="InterPro" id="IPR036388">
    <property type="entry name" value="WH-like_DNA-bd_sf"/>
</dbReference>
<feature type="region of interest" description="Disordered" evidence="4">
    <location>
        <begin position="217"/>
        <end position="240"/>
    </location>
</feature>
<dbReference type="PRINTS" id="PR00038">
    <property type="entry name" value="HTHLUXR"/>
</dbReference>
<organism evidence="6">
    <name type="scientific">Halomonas sp. RT37</name>
    <dbReference type="NCBI Taxonomy" id="2950872"/>
    <lineage>
        <taxon>Bacteria</taxon>
        <taxon>Pseudomonadati</taxon>
        <taxon>Pseudomonadota</taxon>
        <taxon>Gammaproteobacteria</taxon>
        <taxon>Oceanospirillales</taxon>
        <taxon>Halomonadaceae</taxon>
        <taxon>Halomonas</taxon>
    </lineage>
</organism>
<dbReference type="InterPro" id="IPR000792">
    <property type="entry name" value="Tscrpt_reg_LuxR_C"/>
</dbReference>
<dbReference type="PROSITE" id="PS00622">
    <property type="entry name" value="HTH_LUXR_1"/>
    <property type="match status" value="1"/>
</dbReference>
<keyword evidence="2" id="KW-0238">DNA-binding</keyword>
<dbReference type="PANTHER" id="PTHR44688:SF16">
    <property type="entry name" value="DNA-BINDING TRANSCRIPTIONAL ACTIVATOR DEVR_DOSR"/>
    <property type="match status" value="1"/>
</dbReference>
<feature type="domain" description="HTH luxR-type" evidence="5">
    <location>
        <begin position="153"/>
        <end position="218"/>
    </location>
</feature>
<keyword evidence="1" id="KW-0805">Transcription regulation</keyword>
<dbReference type="EMBL" id="CP098827">
    <property type="protein sequence ID" value="XBO71720.1"/>
    <property type="molecule type" value="Genomic_DNA"/>
</dbReference>
<dbReference type="Pfam" id="PF00196">
    <property type="entry name" value="GerE"/>
    <property type="match status" value="1"/>
</dbReference>
<evidence type="ECO:0000256" key="3">
    <source>
        <dbReference type="ARBA" id="ARBA00023163"/>
    </source>
</evidence>
<dbReference type="InterPro" id="IPR016032">
    <property type="entry name" value="Sig_transdc_resp-reg_C-effctor"/>
</dbReference>
<sequence>MSALQEGPIVRLITHPNVQSQLFTHHLSQVLDCQVSPLAPEAVSGLEAELSNSPPGVQLWLLDADQLSHSDMHRCHELKAQFPDILLAAFNLANQEQAAELLASLHLQGIFYRRDELDNICKGIIQLLDGALWMSRPLLQQMFEYFRRQQFNTYRPVAGLTQRELEILGFIGNGASNQDIATQLFLSEHTVKSHLYNIFKKIKVHHRAEAAHWARKHLGIPPPMTKNSHRSRLPRELEPR</sequence>
<protein>
    <submittedName>
        <fullName evidence="6">Response regulator transcription factor</fullName>
    </submittedName>
</protein>
<dbReference type="PROSITE" id="PS50043">
    <property type="entry name" value="HTH_LUXR_2"/>
    <property type="match status" value="1"/>
</dbReference>
<dbReference type="SMART" id="SM00421">
    <property type="entry name" value="HTH_LUXR"/>
    <property type="match status" value="1"/>
</dbReference>
<dbReference type="InterPro" id="IPR049151">
    <property type="entry name" value="CsgD-like_REC"/>
</dbReference>
<dbReference type="AlphaFoldDB" id="A0AAU7KJ54"/>
<dbReference type="GO" id="GO:0006355">
    <property type="term" value="P:regulation of DNA-templated transcription"/>
    <property type="evidence" value="ECO:0007669"/>
    <property type="project" value="InterPro"/>
</dbReference>
<dbReference type="Gene3D" id="1.10.10.10">
    <property type="entry name" value="Winged helix-like DNA-binding domain superfamily/Winged helix DNA-binding domain"/>
    <property type="match status" value="1"/>
</dbReference>
<keyword evidence="3" id="KW-0804">Transcription</keyword>
<evidence type="ECO:0000256" key="1">
    <source>
        <dbReference type="ARBA" id="ARBA00023015"/>
    </source>
</evidence>
<proteinExistence type="predicted"/>
<gene>
    <name evidence="6" type="ORF">NFG58_03105</name>
</gene>
<dbReference type="CDD" id="cd06170">
    <property type="entry name" value="LuxR_C_like"/>
    <property type="match status" value="1"/>
</dbReference>
<dbReference type="SUPFAM" id="SSF46894">
    <property type="entry name" value="C-terminal effector domain of the bipartite response regulators"/>
    <property type="match status" value="1"/>
</dbReference>
<dbReference type="GO" id="GO:0003677">
    <property type="term" value="F:DNA binding"/>
    <property type="evidence" value="ECO:0007669"/>
    <property type="project" value="UniProtKB-KW"/>
</dbReference>
<reference evidence="6" key="1">
    <citation type="submission" date="2022-06" db="EMBL/GenBank/DDBJ databases">
        <title>A novel DMS-producing enzyme.</title>
        <authorList>
            <person name="Zhang Y."/>
        </authorList>
    </citation>
    <scope>NUCLEOTIDE SEQUENCE</scope>
    <source>
        <strain evidence="6">RT37</strain>
    </source>
</reference>
<accession>A0AAU7KJ54</accession>
<name>A0AAU7KJ54_9GAMM</name>
<dbReference type="FunFam" id="1.10.10.10:FF:000153">
    <property type="entry name" value="LuxR family transcriptional regulator"/>
    <property type="match status" value="1"/>
</dbReference>
<evidence type="ECO:0000256" key="4">
    <source>
        <dbReference type="SAM" id="MobiDB-lite"/>
    </source>
</evidence>
<dbReference type="Pfam" id="PF21155">
    <property type="entry name" value="VpsT-like_REC"/>
    <property type="match status" value="1"/>
</dbReference>
<dbReference type="PANTHER" id="PTHR44688">
    <property type="entry name" value="DNA-BINDING TRANSCRIPTIONAL ACTIVATOR DEVR_DOSR"/>
    <property type="match status" value="1"/>
</dbReference>
<evidence type="ECO:0000259" key="5">
    <source>
        <dbReference type="PROSITE" id="PS50043"/>
    </source>
</evidence>
<evidence type="ECO:0000313" key="6">
    <source>
        <dbReference type="EMBL" id="XBO71720.1"/>
    </source>
</evidence>